<dbReference type="EMBL" id="ML208420">
    <property type="protein sequence ID" value="TFK65946.1"/>
    <property type="molecule type" value="Genomic_DNA"/>
</dbReference>
<keyword evidence="2" id="KW-1185">Reference proteome</keyword>
<organism evidence="1 2">
    <name type="scientific">Pluteus cervinus</name>
    <dbReference type="NCBI Taxonomy" id="181527"/>
    <lineage>
        <taxon>Eukaryota</taxon>
        <taxon>Fungi</taxon>
        <taxon>Dikarya</taxon>
        <taxon>Basidiomycota</taxon>
        <taxon>Agaricomycotina</taxon>
        <taxon>Agaricomycetes</taxon>
        <taxon>Agaricomycetidae</taxon>
        <taxon>Agaricales</taxon>
        <taxon>Pluteineae</taxon>
        <taxon>Pluteaceae</taxon>
        <taxon>Pluteus</taxon>
    </lineage>
</organism>
<proteinExistence type="predicted"/>
<evidence type="ECO:0000313" key="1">
    <source>
        <dbReference type="EMBL" id="TFK65946.1"/>
    </source>
</evidence>
<reference evidence="1 2" key="1">
    <citation type="journal article" date="2019" name="Nat. Ecol. Evol.">
        <title>Megaphylogeny resolves global patterns of mushroom evolution.</title>
        <authorList>
            <person name="Varga T."/>
            <person name="Krizsan K."/>
            <person name="Foldi C."/>
            <person name="Dima B."/>
            <person name="Sanchez-Garcia M."/>
            <person name="Sanchez-Ramirez S."/>
            <person name="Szollosi G.J."/>
            <person name="Szarkandi J.G."/>
            <person name="Papp V."/>
            <person name="Albert L."/>
            <person name="Andreopoulos W."/>
            <person name="Angelini C."/>
            <person name="Antonin V."/>
            <person name="Barry K.W."/>
            <person name="Bougher N.L."/>
            <person name="Buchanan P."/>
            <person name="Buyck B."/>
            <person name="Bense V."/>
            <person name="Catcheside P."/>
            <person name="Chovatia M."/>
            <person name="Cooper J."/>
            <person name="Damon W."/>
            <person name="Desjardin D."/>
            <person name="Finy P."/>
            <person name="Geml J."/>
            <person name="Haridas S."/>
            <person name="Hughes K."/>
            <person name="Justo A."/>
            <person name="Karasinski D."/>
            <person name="Kautmanova I."/>
            <person name="Kiss B."/>
            <person name="Kocsube S."/>
            <person name="Kotiranta H."/>
            <person name="LaButti K.M."/>
            <person name="Lechner B.E."/>
            <person name="Liimatainen K."/>
            <person name="Lipzen A."/>
            <person name="Lukacs Z."/>
            <person name="Mihaltcheva S."/>
            <person name="Morgado L.N."/>
            <person name="Niskanen T."/>
            <person name="Noordeloos M.E."/>
            <person name="Ohm R.A."/>
            <person name="Ortiz-Santana B."/>
            <person name="Ovrebo C."/>
            <person name="Racz N."/>
            <person name="Riley R."/>
            <person name="Savchenko A."/>
            <person name="Shiryaev A."/>
            <person name="Soop K."/>
            <person name="Spirin V."/>
            <person name="Szebenyi C."/>
            <person name="Tomsovsky M."/>
            <person name="Tulloss R.E."/>
            <person name="Uehling J."/>
            <person name="Grigoriev I.V."/>
            <person name="Vagvolgyi C."/>
            <person name="Papp T."/>
            <person name="Martin F.M."/>
            <person name="Miettinen O."/>
            <person name="Hibbett D.S."/>
            <person name="Nagy L.G."/>
        </authorList>
    </citation>
    <scope>NUCLEOTIDE SEQUENCE [LARGE SCALE GENOMIC DNA]</scope>
    <source>
        <strain evidence="1 2">NL-1719</strain>
    </source>
</reference>
<gene>
    <name evidence="1" type="ORF">BDN72DRAFT_824024</name>
</gene>
<name>A0ACD3AJN8_9AGAR</name>
<evidence type="ECO:0000313" key="2">
    <source>
        <dbReference type="Proteomes" id="UP000308600"/>
    </source>
</evidence>
<dbReference type="Proteomes" id="UP000308600">
    <property type="component" value="Unassembled WGS sequence"/>
</dbReference>
<accession>A0ACD3AJN8</accession>
<protein>
    <submittedName>
        <fullName evidence="1">Uncharacterized protein</fullName>
    </submittedName>
</protein>
<sequence>MKANANIVLYGKKVVLVPYESKHVPKYHEWMKSEELRTLTASEPLTLEEEFEMQRKWREDEDKLTFILLSLDEGGSPNFSESEAITPQDSRLDSLPMIGDVNLFLKGTPPLLKPPESIRLEEDDEDSFEAEIEIMIAEPRYRRKGCALEALQLMLSYATQDSIPPPAPLPPLPIQPESLVARVSDSNIPSIKLLEKLGFRVTKHVAVFSEIELRWKARQA</sequence>